<evidence type="ECO:0000313" key="2">
    <source>
        <dbReference type="Proteomes" id="UP000549394"/>
    </source>
</evidence>
<organism evidence="1 2">
    <name type="scientific">Dimorphilus gyrociliatus</name>
    <dbReference type="NCBI Taxonomy" id="2664684"/>
    <lineage>
        <taxon>Eukaryota</taxon>
        <taxon>Metazoa</taxon>
        <taxon>Spiralia</taxon>
        <taxon>Lophotrochozoa</taxon>
        <taxon>Annelida</taxon>
        <taxon>Polychaeta</taxon>
        <taxon>Polychaeta incertae sedis</taxon>
        <taxon>Dinophilidae</taxon>
        <taxon>Dimorphilus</taxon>
    </lineage>
</organism>
<accession>A0A7I8V6P5</accession>
<dbReference type="EMBL" id="CAJFCJ010000002">
    <property type="protein sequence ID" value="CAD5111935.1"/>
    <property type="molecule type" value="Genomic_DNA"/>
</dbReference>
<evidence type="ECO:0000313" key="1">
    <source>
        <dbReference type="EMBL" id="CAD5111935.1"/>
    </source>
</evidence>
<dbReference type="AlphaFoldDB" id="A0A7I8V6P5"/>
<gene>
    <name evidence="1" type="ORF">DGYR_LOCUS1159</name>
</gene>
<sequence>MSQNNTMNEIKPFDYAEKLKECSIMEAELNDIMDQVRNHTKSNIDVQLRIANINTTTIASGYKLLDVVGKLDEEYGHVNDLQKQILKTMHSYEGEMKKVQENLLKRMEKPMAVLEGETEES</sequence>
<keyword evidence="2" id="KW-1185">Reference proteome</keyword>
<name>A0A7I8V6P5_9ANNE</name>
<protein>
    <submittedName>
        <fullName evidence="1">DgyrCDS1197</fullName>
    </submittedName>
</protein>
<reference evidence="1 2" key="1">
    <citation type="submission" date="2020-08" db="EMBL/GenBank/DDBJ databases">
        <authorList>
            <person name="Hejnol A."/>
        </authorList>
    </citation>
    <scope>NUCLEOTIDE SEQUENCE [LARGE SCALE GENOMIC DNA]</scope>
</reference>
<comment type="caution">
    <text evidence="1">The sequence shown here is derived from an EMBL/GenBank/DDBJ whole genome shotgun (WGS) entry which is preliminary data.</text>
</comment>
<dbReference type="Proteomes" id="UP000549394">
    <property type="component" value="Unassembled WGS sequence"/>
</dbReference>
<proteinExistence type="predicted"/>